<evidence type="ECO:0000256" key="5">
    <source>
        <dbReference type="ARBA" id="ARBA00023277"/>
    </source>
</evidence>
<organism evidence="13 14">
    <name type="scientific">Phaeodactylum tricornutum (strain CCAP 1055/1)</name>
    <dbReference type="NCBI Taxonomy" id="556484"/>
    <lineage>
        <taxon>Eukaryota</taxon>
        <taxon>Sar</taxon>
        <taxon>Stramenopiles</taxon>
        <taxon>Ochrophyta</taxon>
        <taxon>Bacillariophyta</taxon>
        <taxon>Bacillariophyceae</taxon>
        <taxon>Bacillariophycidae</taxon>
        <taxon>Naviculales</taxon>
        <taxon>Phaeodactylaceae</taxon>
        <taxon>Phaeodactylum</taxon>
    </lineage>
</organism>
<evidence type="ECO:0000256" key="8">
    <source>
        <dbReference type="ARBA" id="ARBA00023326"/>
    </source>
</evidence>
<proteinExistence type="inferred from homology"/>
<feature type="domain" description="Glycosyl hydrolase family 81 N-terminal" evidence="11">
    <location>
        <begin position="401"/>
        <end position="492"/>
    </location>
</feature>
<comment type="catalytic activity">
    <reaction evidence="1">
        <text>Hydrolysis of (1-&gt;3)-beta-D-glucosidic linkages in (1-&gt;3)-beta-D-glucans.</text>
        <dbReference type="EC" id="3.2.1.39"/>
    </reaction>
</comment>
<dbReference type="GO" id="GO:0042973">
    <property type="term" value="F:glucan endo-1,3-beta-D-glucosidase activity"/>
    <property type="evidence" value="ECO:0007669"/>
    <property type="project" value="UniProtKB-EC"/>
</dbReference>
<evidence type="ECO:0000256" key="10">
    <source>
        <dbReference type="SAM" id="Phobius"/>
    </source>
</evidence>
<gene>
    <name evidence="13" type="ORF">PHATRDRAFT_46976</name>
</gene>
<keyword evidence="7" id="KW-0961">Cell wall biogenesis/degradation</keyword>
<evidence type="ECO:0000313" key="13">
    <source>
        <dbReference type="EMBL" id="EEC47217.1"/>
    </source>
</evidence>
<keyword evidence="5" id="KW-0119">Carbohydrate metabolism</keyword>
<dbReference type="OrthoDB" id="4473401at2759"/>
<keyword evidence="10" id="KW-1133">Transmembrane helix</keyword>
<feature type="region of interest" description="Disordered" evidence="9">
    <location>
        <begin position="1"/>
        <end position="62"/>
    </location>
</feature>
<reference evidence="14" key="2">
    <citation type="submission" date="2008-08" db="EMBL/GenBank/DDBJ databases">
        <authorList>
            <consortium name="Diatom Consortium"/>
            <person name="Grigoriev I."/>
            <person name="Grimwood J."/>
            <person name="Kuo A."/>
            <person name="Otillar R.P."/>
            <person name="Salamov A."/>
            <person name="Detter J.C."/>
            <person name="Lindquist E."/>
            <person name="Shapiro H."/>
            <person name="Lucas S."/>
            <person name="Glavina del Rio T."/>
            <person name="Pitluck S."/>
            <person name="Rokhsar D."/>
            <person name="Bowler C."/>
        </authorList>
    </citation>
    <scope>GENOME REANNOTATION</scope>
    <source>
        <strain evidence="14">CCAP 1055/1</strain>
    </source>
</reference>
<evidence type="ECO:0000256" key="7">
    <source>
        <dbReference type="ARBA" id="ARBA00023316"/>
    </source>
</evidence>
<dbReference type="GO" id="GO:0052861">
    <property type="term" value="F:endo-1,3(4)-beta-glucanase activity"/>
    <property type="evidence" value="ECO:0007669"/>
    <property type="project" value="InterPro"/>
</dbReference>
<evidence type="ECO:0000256" key="4">
    <source>
        <dbReference type="ARBA" id="ARBA00022801"/>
    </source>
</evidence>
<dbReference type="EMBL" id="CM000614">
    <property type="protein sequence ID" value="EEC47217.1"/>
    <property type="molecule type" value="Genomic_DNA"/>
</dbReference>
<protein>
    <recommendedName>
        <fullName evidence="3">glucan endo-1,3-beta-D-glucosidase</fullName>
        <ecNumber evidence="3">3.2.1.39</ecNumber>
    </recommendedName>
</protein>
<dbReference type="InterPro" id="IPR005200">
    <property type="entry name" value="Endo-beta-glucanase"/>
</dbReference>
<dbReference type="PROSITE" id="PS52008">
    <property type="entry name" value="GH81"/>
    <property type="match status" value="1"/>
</dbReference>
<dbReference type="Pfam" id="PF03639">
    <property type="entry name" value="Glyco_hydro_81"/>
    <property type="match status" value="2"/>
</dbReference>
<dbReference type="InParanoid" id="B7G207"/>
<dbReference type="Proteomes" id="UP000000759">
    <property type="component" value="Chromosome 12"/>
</dbReference>
<keyword evidence="8" id="KW-0624">Polysaccharide degradation</keyword>
<reference evidence="13 14" key="1">
    <citation type="journal article" date="2008" name="Nature">
        <title>The Phaeodactylum genome reveals the evolutionary history of diatom genomes.</title>
        <authorList>
            <person name="Bowler C."/>
            <person name="Allen A.E."/>
            <person name="Badger J.H."/>
            <person name="Grimwood J."/>
            <person name="Jabbari K."/>
            <person name="Kuo A."/>
            <person name="Maheswari U."/>
            <person name="Martens C."/>
            <person name="Maumus F."/>
            <person name="Otillar R.P."/>
            <person name="Rayko E."/>
            <person name="Salamov A."/>
            <person name="Vandepoele K."/>
            <person name="Beszteri B."/>
            <person name="Gruber A."/>
            <person name="Heijde M."/>
            <person name="Katinka M."/>
            <person name="Mock T."/>
            <person name="Valentin K."/>
            <person name="Verret F."/>
            <person name="Berges J.A."/>
            <person name="Brownlee C."/>
            <person name="Cadoret J.P."/>
            <person name="Chiovitti A."/>
            <person name="Choi C.J."/>
            <person name="Coesel S."/>
            <person name="De Martino A."/>
            <person name="Detter J.C."/>
            <person name="Durkin C."/>
            <person name="Falciatore A."/>
            <person name="Fournet J."/>
            <person name="Haruta M."/>
            <person name="Huysman M.J."/>
            <person name="Jenkins B.D."/>
            <person name="Jiroutova K."/>
            <person name="Jorgensen R.E."/>
            <person name="Joubert Y."/>
            <person name="Kaplan A."/>
            <person name="Kroger N."/>
            <person name="Kroth P.G."/>
            <person name="La Roche J."/>
            <person name="Lindquist E."/>
            <person name="Lommer M."/>
            <person name="Martin-Jezequel V."/>
            <person name="Lopez P.J."/>
            <person name="Lucas S."/>
            <person name="Mangogna M."/>
            <person name="McGinnis K."/>
            <person name="Medlin L.K."/>
            <person name="Montsant A."/>
            <person name="Oudot-Le Secq M.P."/>
            <person name="Napoli C."/>
            <person name="Obornik M."/>
            <person name="Parker M.S."/>
            <person name="Petit J.L."/>
            <person name="Porcel B.M."/>
            <person name="Poulsen N."/>
            <person name="Robison M."/>
            <person name="Rychlewski L."/>
            <person name="Rynearson T.A."/>
            <person name="Schmutz J."/>
            <person name="Shapiro H."/>
            <person name="Siaut M."/>
            <person name="Stanley M."/>
            <person name="Sussman M.R."/>
            <person name="Taylor A.R."/>
            <person name="Vardi A."/>
            <person name="von Dassow P."/>
            <person name="Vyverman W."/>
            <person name="Willis A."/>
            <person name="Wyrwicz L.S."/>
            <person name="Rokhsar D.S."/>
            <person name="Weissenbach J."/>
            <person name="Armbrust E.V."/>
            <person name="Green B.R."/>
            <person name="Van de Peer Y."/>
            <person name="Grigoriev I.V."/>
        </authorList>
    </citation>
    <scope>NUCLEOTIDE SEQUENCE [LARGE SCALE GENOMIC DNA]</scope>
    <source>
        <strain evidence="13 14">CCAP 1055/1</strain>
    </source>
</reference>
<keyword evidence="14" id="KW-1185">Reference proteome</keyword>
<evidence type="ECO:0000256" key="6">
    <source>
        <dbReference type="ARBA" id="ARBA00023295"/>
    </source>
</evidence>
<dbReference type="KEGG" id="pti:PHATRDRAFT_46976"/>
<name>B7G207_PHATC</name>
<evidence type="ECO:0000259" key="12">
    <source>
        <dbReference type="Pfam" id="PF17652"/>
    </source>
</evidence>
<keyword evidence="6" id="KW-0326">Glycosidase</keyword>
<keyword evidence="10" id="KW-0812">Transmembrane</keyword>
<evidence type="ECO:0000259" key="11">
    <source>
        <dbReference type="Pfam" id="PF03639"/>
    </source>
</evidence>
<dbReference type="PANTHER" id="PTHR31983">
    <property type="entry name" value="ENDO-1,3(4)-BETA-GLUCANASE 1"/>
    <property type="match status" value="1"/>
</dbReference>
<dbReference type="GeneID" id="7202083"/>
<dbReference type="PANTHER" id="PTHR31983:SF0">
    <property type="entry name" value="GLUCAN ENDO-1,3-BETA-D-GLUCOSIDASE 2"/>
    <property type="match status" value="1"/>
</dbReference>
<dbReference type="RefSeq" id="XP_002181294.1">
    <property type="nucleotide sequence ID" value="XM_002181258.1"/>
</dbReference>
<dbReference type="Gene3D" id="2.70.98.30">
    <property type="entry name" value="Golgi alpha-mannosidase II, domain 4"/>
    <property type="match status" value="1"/>
</dbReference>
<evidence type="ECO:0000313" key="14">
    <source>
        <dbReference type="Proteomes" id="UP000000759"/>
    </source>
</evidence>
<dbReference type="InterPro" id="IPR040720">
    <property type="entry name" value="GH81_C"/>
</dbReference>
<dbReference type="AlphaFoldDB" id="B7G207"/>
<dbReference type="GO" id="GO:0071555">
    <property type="term" value="P:cell wall organization"/>
    <property type="evidence" value="ECO:0007669"/>
    <property type="project" value="UniProtKB-KW"/>
</dbReference>
<feature type="domain" description="Glycosyl hydrolase family 81 N-terminal" evidence="11">
    <location>
        <begin position="195"/>
        <end position="320"/>
    </location>
</feature>
<keyword evidence="4" id="KW-0378">Hydrolase</keyword>
<dbReference type="Pfam" id="PF17652">
    <property type="entry name" value="Glyco_hydro81C"/>
    <property type="match status" value="1"/>
</dbReference>
<accession>B7G207</accession>
<dbReference type="EC" id="3.2.1.39" evidence="3"/>
<evidence type="ECO:0000256" key="1">
    <source>
        <dbReference type="ARBA" id="ARBA00000382"/>
    </source>
</evidence>
<comment type="similarity">
    <text evidence="2">Belongs to the glycosyl hydrolase 81 family.</text>
</comment>
<feature type="transmembrane region" description="Helical" evidence="10">
    <location>
        <begin position="114"/>
        <end position="134"/>
    </location>
</feature>
<evidence type="ECO:0000256" key="2">
    <source>
        <dbReference type="ARBA" id="ARBA00010730"/>
    </source>
</evidence>
<evidence type="ECO:0000256" key="9">
    <source>
        <dbReference type="SAM" id="MobiDB-lite"/>
    </source>
</evidence>
<feature type="domain" description="Glycosyl hydrolase family 81 C-terminal" evidence="12">
    <location>
        <begin position="519"/>
        <end position="755"/>
    </location>
</feature>
<keyword evidence="10" id="KW-0472">Membrane</keyword>
<dbReference type="InterPro" id="IPR040451">
    <property type="entry name" value="GH81_N"/>
</dbReference>
<evidence type="ECO:0000256" key="3">
    <source>
        <dbReference type="ARBA" id="ARBA00012780"/>
    </source>
</evidence>
<sequence length="918" mass="101827">METPDSKSGAANQRPQYHYFYGSIDDQSQVNRRENAVSVPTDQDSLVGESLLPTDNEQDDDRSKIAKQDFQQIVMSNVNGVRPIDSSRSERMEPKSCLRFFSINNLRRQHPMGYLLLSVGSLTLLAFLCSVIFFSKGQSGRVIRTPKEELSFRMPFPWVDRAQYGDPVSKVLDKDLFHPSLVYKGKDPSRVFIFPFPTGAFWTNLVLPTTADRGLSYPIVVYPYAYKWSKELLQVSYPASHRRELPKEIHDDFFPDLTFASVESTSQRHITAFDPLSVTVQYSTMNGGTWESYLVQGSPYVTLRYDNVTPKIRALSIFKTSSAFKGVIRLAYIPPSVSKPSNNVIDVTKSTGLQRLIYHAGVYPISGEVSWSFRTSAHNSALSAATKSLNFLSGAKGTNAASESAVKSVLSSSSSPGCIGTIQFDFGVKAFAPATSASAADSLLMLALPHHAQSLLSSVQLPDETFDLAYKCIKGTMTPILGSSWVYDENLPSLGFDGDTGSNSNKAYLDLNIRSTLIESLEKDMNLALPTLTENIYGFGKQIARLSQLAHIADVLRTGGVEVDENTNVMNNSKLFESQEKRLDLIFNGTLSLLTSRLQQFLTSNISDSLVYDTNFGGMVSVDGLRDSNRDFGNGRYNDHHFHYGYILYACAVLGRLDRSFILKYGDKVDATTFLRKPYPLFVPFSIFYDIAHDSNSASQTGNGAFFPLARHKSWFDGHSFASGLFPFGNGKSQESSSEAVNGYYGAYLWSLVRHKEAETPNEIIRLLKITWSETLECLTSYAQLGSLFSRKYVTEEYTNILNGLGEVEMAWRGFVVGDHAIMDPQAAWEEAQGVFSAELDAGLSKSQLLFWIANRKGFSPSMITLSAVEKKSEASTIVHDRFIKYSSCLNYDSCRNGGLSGNCCPTDDGLILDCCNI</sequence>
<dbReference type="GO" id="GO:0000272">
    <property type="term" value="P:polysaccharide catabolic process"/>
    <property type="evidence" value="ECO:0007669"/>
    <property type="project" value="UniProtKB-KW"/>
</dbReference>